<feature type="chain" id="PRO_5022224553" evidence="1">
    <location>
        <begin position="27"/>
        <end position="206"/>
    </location>
</feature>
<dbReference type="OrthoDB" id="797448at2"/>
<keyword evidence="1" id="KW-0732">Signal</keyword>
<feature type="signal peptide" evidence="1">
    <location>
        <begin position="1"/>
        <end position="26"/>
    </location>
</feature>
<reference evidence="2 3" key="1">
    <citation type="submission" date="2019-07" db="EMBL/GenBank/DDBJ databases">
        <authorList>
            <person name="Huq M.A."/>
        </authorList>
    </citation>
    <scope>NUCLEOTIDE SEQUENCE [LARGE SCALE GENOMIC DNA]</scope>
    <source>
        <strain evidence="2 3">MAH-19</strain>
    </source>
</reference>
<gene>
    <name evidence="2" type="ORF">FO440_08180</name>
</gene>
<name>A0A556MW91_9SPHI</name>
<keyword evidence="3" id="KW-1185">Reference proteome</keyword>
<accession>A0A556MW91</accession>
<dbReference type="RefSeq" id="WP_144247699.1">
    <property type="nucleotide sequence ID" value="NZ_VLPK01000001.1"/>
</dbReference>
<dbReference type="Proteomes" id="UP000318733">
    <property type="component" value="Unassembled WGS sequence"/>
</dbReference>
<dbReference type="EMBL" id="VLPK01000001">
    <property type="protein sequence ID" value="TSJ44135.1"/>
    <property type="molecule type" value="Genomic_DNA"/>
</dbReference>
<evidence type="ECO:0000313" key="3">
    <source>
        <dbReference type="Proteomes" id="UP000318733"/>
    </source>
</evidence>
<dbReference type="AlphaFoldDB" id="A0A556MW91"/>
<comment type="caution">
    <text evidence="2">The sequence shown here is derived from an EMBL/GenBank/DDBJ whole genome shotgun (WGS) entry which is preliminary data.</text>
</comment>
<protein>
    <submittedName>
        <fullName evidence="2">Uncharacterized protein</fullName>
    </submittedName>
</protein>
<organism evidence="2 3">
    <name type="scientific">Mucilaginibacter corticis</name>
    <dbReference type="NCBI Taxonomy" id="2597670"/>
    <lineage>
        <taxon>Bacteria</taxon>
        <taxon>Pseudomonadati</taxon>
        <taxon>Bacteroidota</taxon>
        <taxon>Sphingobacteriia</taxon>
        <taxon>Sphingobacteriales</taxon>
        <taxon>Sphingobacteriaceae</taxon>
        <taxon>Mucilaginibacter</taxon>
    </lineage>
</organism>
<evidence type="ECO:0000256" key="1">
    <source>
        <dbReference type="SAM" id="SignalP"/>
    </source>
</evidence>
<proteinExistence type="predicted"/>
<evidence type="ECO:0000313" key="2">
    <source>
        <dbReference type="EMBL" id="TSJ44135.1"/>
    </source>
</evidence>
<sequence>MNTVTKKVNSLLIYILLLTLITPAFAQTNHTQQVSQFKSFTNALNQVNLAFTFPEGFKEIKAPDTESLPFDYAMELPDADFEVWFRVSTQKENEKFIIEKNIHVVNPDSLYVRLAENQIAAFTPDDGYLKRKVPDYILERYNADDGSTFLFNLDDSPITKHYKYALLTALTKTNVGTVFTICFSNEKGPEFFKNMNAACSCLKFKD</sequence>